<organism evidence="1 2">
    <name type="scientific">Halothiobacillus diazotrophicus</name>
    <dbReference type="NCBI Taxonomy" id="1860122"/>
    <lineage>
        <taxon>Bacteria</taxon>
        <taxon>Pseudomonadati</taxon>
        <taxon>Pseudomonadota</taxon>
        <taxon>Gammaproteobacteria</taxon>
        <taxon>Chromatiales</taxon>
        <taxon>Halothiobacillaceae</taxon>
        <taxon>Halothiobacillus</taxon>
    </lineage>
</organism>
<dbReference type="Proteomes" id="UP000078596">
    <property type="component" value="Chromosome"/>
</dbReference>
<keyword evidence="2" id="KW-1185">Reference proteome</keyword>
<evidence type="ECO:0000313" key="1">
    <source>
        <dbReference type="EMBL" id="ANJ66215.1"/>
    </source>
</evidence>
<evidence type="ECO:0000313" key="2">
    <source>
        <dbReference type="Proteomes" id="UP000078596"/>
    </source>
</evidence>
<gene>
    <name evidence="1" type="ORF">A9404_01445</name>
</gene>
<dbReference type="OrthoDB" id="5569921at2"/>
<dbReference type="KEGG" id="haz:A9404_01445"/>
<dbReference type="EMBL" id="CP016027">
    <property type="protein sequence ID" value="ANJ66215.1"/>
    <property type="molecule type" value="Genomic_DNA"/>
</dbReference>
<reference evidence="1 2" key="1">
    <citation type="submission" date="2016-06" db="EMBL/GenBank/DDBJ databases">
        <title>Insight into the functional genes involving in sulfur oxidation in Pearl River water.</title>
        <authorList>
            <person name="Luo J."/>
            <person name="Tan X."/>
            <person name="Lin W."/>
        </authorList>
    </citation>
    <scope>NUCLEOTIDE SEQUENCE [LARGE SCALE GENOMIC DNA]</scope>
    <source>
        <strain evidence="1 2">LS2</strain>
    </source>
</reference>
<proteinExistence type="predicted"/>
<protein>
    <submittedName>
        <fullName evidence="1">Uncharacterized protein</fullName>
    </submittedName>
</protein>
<accession>A0A191ZEC6</accession>
<dbReference type="AlphaFoldDB" id="A0A191ZEC6"/>
<dbReference type="STRING" id="1860122.A9404_01445"/>
<dbReference type="RefSeq" id="WP_066098006.1">
    <property type="nucleotide sequence ID" value="NZ_CP016027.1"/>
</dbReference>
<sequence>MLITLTLMGKDAHLVDEEEFEDGLKAAMNVFARHNADAKACADANDKLLRDELLTREEAMMCVIWDEADTAAFQASTLGWLRRDVDIYLGIED</sequence>
<name>A0A191ZEC6_9GAMM</name>